<organism evidence="1 2">
    <name type="scientific">Trema orientale</name>
    <name type="common">Charcoal tree</name>
    <name type="synonym">Celtis orientalis</name>
    <dbReference type="NCBI Taxonomy" id="63057"/>
    <lineage>
        <taxon>Eukaryota</taxon>
        <taxon>Viridiplantae</taxon>
        <taxon>Streptophyta</taxon>
        <taxon>Embryophyta</taxon>
        <taxon>Tracheophyta</taxon>
        <taxon>Spermatophyta</taxon>
        <taxon>Magnoliopsida</taxon>
        <taxon>eudicotyledons</taxon>
        <taxon>Gunneridae</taxon>
        <taxon>Pentapetalae</taxon>
        <taxon>rosids</taxon>
        <taxon>fabids</taxon>
        <taxon>Rosales</taxon>
        <taxon>Cannabaceae</taxon>
        <taxon>Trema</taxon>
    </lineage>
</organism>
<protein>
    <submittedName>
        <fullName evidence="1">Uncharacterized protein</fullName>
    </submittedName>
</protein>
<reference evidence="2" key="1">
    <citation type="submission" date="2016-06" db="EMBL/GenBank/DDBJ databases">
        <title>Parallel loss of symbiosis genes in relatives of nitrogen-fixing non-legume Parasponia.</title>
        <authorList>
            <person name="Van Velzen R."/>
            <person name="Holmer R."/>
            <person name="Bu F."/>
            <person name="Rutten L."/>
            <person name="Van Zeijl A."/>
            <person name="Liu W."/>
            <person name="Santuari L."/>
            <person name="Cao Q."/>
            <person name="Sharma T."/>
            <person name="Shen D."/>
            <person name="Roswanjaya Y."/>
            <person name="Wardhani T."/>
            <person name="Kalhor M.S."/>
            <person name="Jansen J."/>
            <person name="Van den Hoogen J."/>
            <person name="Gungor B."/>
            <person name="Hartog M."/>
            <person name="Hontelez J."/>
            <person name="Verver J."/>
            <person name="Yang W.-C."/>
            <person name="Schijlen E."/>
            <person name="Repin R."/>
            <person name="Schilthuizen M."/>
            <person name="Schranz E."/>
            <person name="Heidstra R."/>
            <person name="Miyata K."/>
            <person name="Fedorova E."/>
            <person name="Kohlen W."/>
            <person name="Bisseling T."/>
            <person name="Smit S."/>
            <person name="Geurts R."/>
        </authorList>
    </citation>
    <scope>NUCLEOTIDE SEQUENCE [LARGE SCALE GENOMIC DNA]</scope>
    <source>
        <strain evidence="2">cv. RG33-2</strain>
    </source>
</reference>
<dbReference type="EMBL" id="JXTC01000037">
    <property type="protein sequence ID" value="PON96647.1"/>
    <property type="molecule type" value="Genomic_DNA"/>
</dbReference>
<comment type="caution">
    <text evidence="1">The sequence shown here is derived from an EMBL/GenBank/DDBJ whole genome shotgun (WGS) entry which is preliminary data.</text>
</comment>
<name>A0A2P5FFU5_TREOI</name>
<evidence type="ECO:0000313" key="2">
    <source>
        <dbReference type="Proteomes" id="UP000237000"/>
    </source>
</evidence>
<keyword evidence="2" id="KW-1185">Reference proteome</keyword>
<sequence>MGNHEVMLATVGHDHEGSILFAVTRKLSLTNSLVVEAKAALLGLRELDPGGSHIVYLKEITKQLYPISMRLTL</sequence>
<proteinExistence type="predicted"/>
<accession>A0A2P5FFU5</accession>
<dbReference type="AlphaFoldDB" id="A0A2P5FFU5"/>
<evidence type="ECO:0000313" key="1">
    <source>
        <dbReference type="EMBL" id="PON96647.1"/>
    </source>
</evidence>
<dbReference type="Proteomes" id="UP000237000">
    <property type="component" value="Unassembled WGS sequence"/>
</dbReference>
<dbReference type="InParanoid" id="A0A2P5FFU5"/>
<gene>
    <name evidence="1" type="ORF">TorRG33x02_076280</name>
</gene>